<accession>A0A2N3N7L6</accession>
<dbReference type="Proteomes" id="UP000233524">
    <property type="component" value="Unassembled WGS sequence"/>
</dbReference>
<dbReference type="EMBL" id="NLAX01000696">
    <property type="protein sequence ID" value="PKS08430.1"/>
    <property type="molecule type" value="Genomic_DNA"/>
</dbReference>
<comment type="caution">
    <text evidence="1">The sequence shown here is derived from an EMBL/GenBank/DDBJ whole genome shotgun (WGS) entry which is preliminary data.</text>
</comment>
<dbReference type="VEuPathDB" id="FungiDB:jhhlp_005141"/>
<dbReference type="OrthoDB" id="6133115at2759"/>
<keyword evidence="2" id="KW-1185">Reference proteome</keyword>
<proteinExistence type="predicted"/>
<evidence type="ECO:0000313" key="2">
    <source>
        <dbReference type="Proteomes" id="UP000233524"/>
    </source>
</evidence>
<name>A0A2N3N7L6_9PEZI</name>
<protein>
    <submittedName>
        <fullName evidence="1">Uncharacterized protein</fullName>
    </submittedName>
</protein>
<evidence type="ECO:0000313" key="1">
    <source>
        <dbReference type="EMBL" id="PKS08430.1"/>
    </source>
</evidence>
<sequence length="112" mass="12430">MNSSYSLGSIFAVPSAPRFAHKFGRQWSVMRGLFNYTDRRASTGLSSARYITSISNSDSRIIRILFCKITSGGTLIGELRHPKERPVLITSPFNSSPFIGSDNGSMHCLRNE</sequence>
<organism evidence="1 2">
    <name type="scientific">Lomentospora prolificans</name>
    <dbReference type="NCBI Taxonomy" id="41688"/>
    <lineage>
        <taxon>Eukaryota</taxon>
        <taxon>Fungi</taxon>
        <taxon>Dikarya</taxon>
        <taxon>Ascomycota</taxon>
        <taxon>Pezizomycotina</taxon>
        <taxon>Sordariomycetes</taxon>
        <taxon>Hypocreomycetidae</taxon>
        <taxon>Microascales</taxon>
        <taxon>Microascaceae</taxon>
        <taxon>Lomentospora</taxon>
    </lineage>
</organism>
<gene>
    <name evidence="1" type="ORF">jhhlp_005141</name>
</gene>
<dbReference type="AlphaFoldDB" id="A0A2N3N7L6"/>
<reference evidence="1 2" key="1">
    <citation type="journal article" date="2017" name="G3 (Bethesda)">
        <title>First Draft Genome Sequence of the Pathogenic Fungus Lomentospora prolificans (Formerly Scedosporium prolificans).</title>
        <authorList>
            <person name="Luo R."/>
            <person name="Zimin A."/>
            <person name="Workman R."/>
            <person name="Fan Y."/>
            <person name="Pertea G."/>
            <person name="Grossman N."/>
            <person name="Wear M.P."/>
            <person name="Jia B."/>
            <person name="Miller H."/>
            <person name="Casadevall A."/>
            <person name="Timp W."/>
            <person name="Zhang S.X."/>
            <person name="Salzberg S.L."/>
        </authorList>
    </citation>
    <scope>NUCLEOTIDE SEQUENCE [LARGE SCALE GENOMIC DNA]</scope>
    <source>
        <strain evidence="1 2">JHH-5317</strain>
    </source>
</reference>
<dbReference type="InParanoid" id="A0A2N3N7L6"/>